<evidence type="ECO:0000313" key="2">
    <source>
        <dbReference type="Proteomes" id="UP000016033"/>
    </source>
</evidence>
<name>T5KUG0_MICMQ</name>
<dbReference type="EMBL" id="ATAO01000079">
    <property type="protein sequence ID" value="EQM83392.1"/>
    <property type="molecule type" value="Genomic_DNA"/>
</dbReference>
<reference evidence="1 2" key="1">
    <citation type="journal article" date="2013" name="Genome Announc.">
        <title>Whole-genome sequences of five oyster-associated bacteria show potential for crude oil hydrocarbon degradation.</title>
        <authorList>
            <person name="Chauhan A."/>
            <person name="Green S."/>
            <person name="Pathak A."/>
            <person name="Thomas J."/>
            <person name="Venkatramanan R."/>
        </authorList>
    </citation>
    <scope>NUCLEOTIDE SEQUENCE [LARGE SCALE GENOMIC DNA]</scope>
    <source>
        <strain evidence="1 2">MF109</strain>
    </source>
</reference>
<proteinExistence type="predicted"/>
<dbReference type="Proteomes" id="UP000016033">
    <property type="component" value="Unassembled WGS sequence"/>
</dbReference>
<accession>T5KUG0</accession>
<gene>
    <name evidence="1" type="ORF">L687_12290</name>
</gene>
<evidence type="ECO:0000313" key="1">
    <source>
        <dbReference type="EMBL" id="EQM83392.1"/>
    </source>
</evidence>
<protein>
    <submittedName>
        <fullName evidence="1">Uncharacterized protein</fullName>
    </submittedName>
</protein>
<organism evidence="1 2">
    <name type="scientific">Microbacterium maritypicum MF109</name>
    <dbReference type="NCBI Taxonomy" id="1333857"/>
    <lineage>
        <taxon>Bacteria</taxon>
        <taxon>Bacillati</taxon>
        <taxon>Actinomycetota</taxon>
        <taxon>Actinomycetes</taxon>
        <taxon>Micrococcales</taxon>
        <taxon>Microbacteriaceae</taxon>
        <taxon>Microbacterium</taxon>
    </lineage>
</organism>
<dbReference type="RefSeq" id="WP_021198671.1">
    <property type="nucleotide sequence ID" value="NZ_ATAO01000079.1"/>
</dbReference>
<comment type="caution">
    <text evidence="1">The sequence shown here is derived from an EMBL/GenBank/DDBJ whole genome shotgun (WGS) entry which is preliminary data.</text>
</comment>
<dbReference type="AlphaFoldDB" id="T5KUG0"/>
<dbReference type="PATRIC" id="fig|1333857.3.peg.691"/>
<sequence>MSAVLAAAPADVEEKDWAANREVTLERLRIVDMVHEGKPACRLCGQTVNHLDKFGLCSKISDAHKEWRGEPVPRKKKAGAR</sequence>